<feature type="compositionally biased region" description="Basic residues" evidence="1">
    <location>
        <begin position="13"/>
        <end position="23"/>
    </location>
</feature>
<feature type="compositionally biased region" description="Basic and acidic residues" evidence="1">
    <location>
        <begin position="1"/>
        <end position="12"/>
    </location>
</feature>
<proteinExistence type="predicted"/>
<accession>A0A0F8Y013</accession>
<evidence type="ECO:0000313" key="2">
    <source>
        <dbReference type="EMBL" id="KKK74603.1"/>
    </source>
</evidence>
<evidence type="ECO:0000256" key="1">
    <source>
        <dbReference type="SAM" id="MobiDB-lite"/>
    </source>
</evidence>
<comment type="caution">
    <text evidence="2">The sequence shown here is derived from an EMBL/GenBank/DDBJ whole genome shotgun (WGS) entry which is preliminary data.</text>
</comment>
<dbReference type="EMBL" id="LAZR01056241">
    <property type="protein sequence ID" value="KKK74603.1"/>
    <property type="molecule type" value="Genomic_DNA"/>
</dbReference>
<gene>
    <name evidence="2" type="ORF">LCGC14_2882150</name>
</gene>
<sequence length="53" mass="6165">MTQKSEQSDKNFGRRKGDKTRMLHIGKRIAQLQKIMNSEIDALFEEAGITREE</sequence>
<protein>
    <submittedName>
        <fullName evidence="2">Uncharacterized protein</fullName>
    </submittedName>
</protein>
<organism evidence="2">
    <name type="scientific">marine sediment metagenome</name>
    <dbReference type="NCBI Taxonomy" id="412755"/>
    <lineage>
        <taxon>unclassified sequences</taxon>
        <taxon>metagenomes</taxon>
        <taxon>ecological metagenomes</taxon>
    </lineage>
</organism>
<reference evidence="2" key="1">
    <citation type="journal article" date="2015" name="Nature">
        <title>Complex archaea that bridge the gap between prokaryotes and eukaryotes.</title>
        <authorList>
            <person name="Spang A."/>
            <person name="Saw J.H."/>
            <person name="Jorgensen S.L."/>
            <person name="Zaremba-Niedzwiedzka K."/>
            <person name="Martijn J."/>
            <person name="Lind A.E."/>
            <person name="van Eijk R."/>
            <person name="Schleper C."/>
            <person name="Guy L."/>
            <person name="Ettema T.J."/>
        </authorList>
    </citation>
    <scope>NUCLEOTIDE SEQUENCE</scope>
</reference>
<dbReference type="AlphaFoldDB" id="A0A0F8Y013"/>
<name>A0A0F8Y013_9ZZZZ</name>
<feature type="region of interest" description="Disordered" evidence="1">
    <location>
        <begin position="1"/>
        <end position="23"/>
    </location>
</feature>